<reference evidence="5 6" key="1">
    <citation type="submission" date="2024-04" db="EMBL/GenBank/DDBJ databases">
        <title>genome sequences of Mucor flavus KT1a and Helicostylum pulchrum KT1b strains isolation_sourced from the surface of a dry-aged beef.</title>
        <authorList>
            <person name="Toyotome T."/>
            <person name="Hosono M."/>
            <person name="Torimaru M."/>
            <person name="Fukuda K."/>
            <person name="Mikami N."/>
        </authorList>
    </citation>
    <scope>NUCLEOTIDE SEQUENCE [LARGE SCALE GENOMIC DNA]</scope>
    <source>
        <strain evidence="5 6">KT1b</strain>
    </source>
</reference>
<feature type="repeat" description="WD" evidence="3">
    <location>
        <begin position="542"/>
        <end position="583"/>
    </location>
</feature>
<dbReference type="PANTHER" id="PTHR44099">
    <property type="entry name" value="RABCONNECTIN-3B, ISOFORM A"/>
    <property type="match status" value="1"/>
</dbReference>
<protein>
    <submittedName>
        <fullName evidence="5">Uncharacterized protein</fullName>
    </submittedName>
</protein>
<dbReference type="Proteomes" id="UP001476247">
    <property type="component" value="Unassembled WGS sequence"/>
</dbReference>
<evidence type="ECO:0000256" key="4">
    <source>
        <dbReference type="SAM" id="MobiDB-lite"/>
    </source>
</evidence>
<dbReference type="InterPro" id="IPR001680">
    <property type="entry name" value="WD40_rpt"/>
</dbReference>
<dbReference type="PANTHER" id="PTHR44099:SF4">
    <property type="entry name" value="RABCONNECTIN-3B, ISOFORM A"/>
    <property type="match status" value="1"/>
</dbReference>
<dbReference type="PROSITE" id="PS00678">
    <property type="entry name" value="WD_REPEATS_1"/>
    <property type="match status" value="1"/>
</dbReference>
<evidence type="ECO:0000256" key="2">
    <source>
        <dbReference type="ARBA" id="ARBA00022737"/>
    </source>
</evidence>
<organism evidence="5 6">
    <name type="scientific">Helicostylum pulchrum</name>
    <dbReference type="NCBI Taxonomy" id="562976"/>
    <lineage>
        <taxon>Eukaryota</taxon>
        <taxon>Fungi</taxon>
        <taxon>Fungi incertae sedis</taxon>
        <taxon>Mucoromycota</taxon>
        <taxon>Mucoromycotina</taxon>
        <taxon>Mucoromycetes</taxon>
        <taxon>Mucorales</taxon>
        <taxon>Mucorineae</taxon>
        <taxon>Mucoraceae</taxon>
        <taxon>Helicostylum</taxon>
    </lineage>
</organism>
<evidence type="ECO:0000313" key="6">
    <source>
        <dbReference type="Proteomes" id="UP001476247"/>
    </source>
</evidence>
<name>A0ABP9XRD8_9FUNG</name>
<feature type="repeat" description="WD" evidence="3">
    <location>
        <begin position="1127"/>
        <end position="1159"/>
    </location>
</feature>
<sequence length="1344" mass="148207">MASSVSLPLAVWHNFTNPNTTCLTSSYPNVYAGQKDGHIWVYTVSEQTLLQHKFLLVGHKTAVVALCVVKTETDALSKSEDVLISASEDGEIIRWNASDGRCQAVNPNGFYGIPRLLKVFSEFSDKHIFCCGQANEITILNSTTLEVVRVWGGHSNWVTCMDFYDPDTNRSRLLTVTIDGRLDIWDFDAIKHIIYKDQSAPNRPLILNNTTSFDSAFNLVGNKEMSGICMTLTSKNIMILAMQLAEFVPQFMIPAEPETSWAGGQFFGKDRFVIWTMNGEVFDYVLHSPESVKTEAIKEGDGRLFYSATLVRSYNLDNNRSIYSGTAITTILCKPGQQKDQLSAVVLCNNPEASGFTILPLQVSDPVQENEPLTYSIGKTTFRDVWPLVEKCDPEFGNITITAPVNTNHLAIGYDSGTICVVPLSLALLHLTEISKFIEKRDDVRLFEKAHQSAITCMVVPEHHVSGQQYLLSGGQDGAVKIWNLIDGKYVASCAVHSMPVEAFIEPAEQKDTRVRGCVVSIAKDNSIALISVDSMTCLFIFPGNPFPLTTIQWRTTEDYLVFGYNDDSVFVWQMQTAHLDRVLHGKNARDVLEDDRWPINRVSSSTIQKSGGSSSKQTVLIRSIMSNDNALHTSKSFAQVFTFNIRRLVHELYTRVSQISLEGDQPTPKPSVSSSSFDAVVPEIFTFRPDKDDPLDLSGDQNVSLREEMSNKTNAKKFEEIREKRMELITAVVSTIASWNISEAFEEVCCKSLRLSKGISPNISYGLKGANGNLSILAPLKNERVAWTISPSMTATRLLSIALLAKAIIFMAGQESRSSDLISGYAMSLPLVIGKNYCFPSLSLLSKYWQDPSARSLFSSAVTGLSPKDIVSLVDYWESFLPTSDLPENSGPQMMARASIVLGIMGCDQPHTLSSRVRKSTALSLTILLSDAELDESRHTSDGEQTLSAGSMARTLSSMELLSQGFQTWETYINAAEVLRTLFMYATDPLPAMALVSRGAKTAIFQISVANMPLVMSTLTFDTTNAKCLDDRLRCLKIIGSFIRKEPILLNSNVYSVVEAVVKTLDPNVPHMREVMLNSATSILHDLVKTYPSVDFSSSAQKLAVGTLEGASVIYDVRTATRSVVLEGHVGPVSVLAFSPDAKLIATCSLIDQSVRVWYTNLSLFGMLTSSLSHGLGSQSNNKMTTSNSSTTSSHNPSGSQKPHKVFSFAMSDGPLDPTETIKKTLSNGHSNKLTKIVSNEKSLFDVSIYYLSAMHAENINKLLDTKSEFGEKCATYWEQRDELDIQRTLRIQNQGTIKRLNQITNNGIAYNLDTAPNETAGKSGEVNESEEENCTESGACDI</sequence>
<evidence type="ECO:0000313" key="5">
    <source>
        <dbReference type="EMBL" id="GAA5796983.1"/>
    </source>
</evidence>
<dbReference type="Gene3D" id="2.130.10.10">
    <property type="entry name" value="YVTN repeat-like/Quinoprotein amine dehydrogenase"/>
    <property type="match status" value="3"/>
</dbReference>
<dbReference type="Pfam" id="PF00400">
    <property type="entry name" value="WD40"/>
    <property type="match status" value="3"/>
</dbReference>
<dbReference type="InterPro" id="IPR036322">
    <property type="entry name" value="WD40_repeat_dom_sf"/>
</dbReference>
<accession>A0ABP9XRD8</accession>
<comment type="caution">
    <text evidence="5">The sequence shown here is derived from an EMBL/GenBank/DDBJ whole genome shotgun (WGS) entry which is preliminary data.</text>
</comment>
<proteinExistence type="predicted"/>
<feature type="region of interest" description="Disordered" evidence="4">
    <location>
        <begin position="1177"/>
        <end position="1207"/>
    </location>
</feature>
<dbReference type="SMART" id="SM00320">
    <property type="entry name" value="WD40"/>
    <property type="match status" value="6"/>
</dbReference>
<feature type="compositionally biased region" description="Low complexity" evidence="4">
    <location>
        <begin position="1179"/>
        <end position="1201"/>
    </location>
</feature>
<feature type="repeat" description="WD" evidence="3">
    <location>
        <begin position="448"/>
        <end position="493"/>
    </location>
</feature>
<dbReference type="InterPro" id="IPR015943">
    <property type="entry name" value="WD40/YVTN_repeat-like_dom_sf"/>
</dbReference>
<keyword evidence="6" id="KW-1185">Reference proteome</keyword>
<dbReference type="InterPro" id="IPR049916">
    <property type="entry name" value="WDR72-like"/>
</dbReference>
<evidence type="ECO:0000256" key="3">
    <source>
        <dbReference type="PROSITE-ProRule" id="PRU00221"/>
    </source>
</evidence>
<feature type="region of interest" description="Disordered" evidence="4">
    <location>
        <begin position="1316"/>
        <end position="1344"/>
    </location>
</feature>
<dbReference type="PROSITE" id="PS50082">
    <property type="entry name" value="WD_REPEATS_2"/>
    <property type="match status" value="3"/>
</dbReference>
<gene>
    <name evidence="5" type="ORF">HPULCUR_002361</name>
</gene>
<dbReference type="SUPFAM" id="SSF50978">
    <property type="entry name" value="WD40 repeat-like"/>
    <property type="match status" value="2"/>
</dbReference>
<evidence type="ECO:0000256" key="1">
    <source>
        <dbReference type="ARBA" id="ARBA00022574"/>
    </source>
</evidence>
<keyword evidence="1 3" id="KW-0853">WD repeat</keyword>
<keyword evidence="2" id="KW-0677">Repeat</keyword>
<dbReference type="EMBL" id="BAABUJ010000007">
    <property type="protein sequence ID" value="GAA5796983.1"/>
    <property type="molecule type" value="Genomic_DNA"/>
</dbReference>
<dbReference type="InterPro" id="IPR019775">
    <property type="entry name" value="WD40_repeat_CS"/>
</dbReference>